<dbReference type="EMBL" id="QOQW01000001">
    <property type="protein sequence ID" value="RCK81745.1"/>
    <property type="molecule type" value="Genomic_DNA"/>
</dbReference>
<dbReference type="SUPFAM" id="SSF51556">
    <property type="entry name" value="Metallo-dependent hydrolases"/>
    <property type="match status" value="1"/>
</dbReference>
<proteinExistence type="predicted"/>
<dbReference type="Proteomes" id="UP000252355">
    <property type="component" value="Unassembled WGS sequence"/>
</dbReference>
<dbReference type="AlphaFoldDB" id="A0A367ZUC2"/>
<evidence type="ECO:0000259" key="2">
    <source>
        <dbReference type="Pfam" id="PF01979"/>
    </source>
</evidence>
<dbReference type="PANTHER" id="PTHR43794:SF11">
    <property type="entry name" value="AMIDOHYDROLASE-RELATED DOMAIN-CONTAINING PROTEIN"/>
    <property type="match status" value="1"/>
</dbReference>
<gene>
    <name evidence="3" type="ORF">OZSIB_0879</name>
</gene>
<evidence type="ECO:0000256" key="1">
    <source>
        <dbReference type="ARBA" id="ARBA00022801"/>
    </source>
</evidence>
<dbReference type="InterPro" id="IPR011059">
    <property type="entry name" value="Metal-dep_hydrolase_composite"/>
</dbReference>
<evidence type="ECO:0000313" key="3">
    <source>
        <dbReference type="EMBL" id="RCK81745.1"/>
    </source>
</evidence>
<dbReference type="SUPFAM" id="SSF51338">
    <property type="entry name" value="Composite domain of metallo-dependent hydrolases"/>
    <property type="match status" value="1"/>
</dbReference>
<dbReference type="InterPro" id="IPR050287">
    <property type="entry name" value="MTA/SAH_deaminase"/>
</dbReference>
<comment type="caution">
    <text evidence="3">The sequence shown here is derived from an EMBL/GenBank/DDBJ whole genome shotgun (WGS) entry which is preliminary data.</text>
</comment>
<name>A0A367ZUC2_9BACT</name>
<sequence length="412" mass="44995">MRKLLRNARYLAPDLSIAEGDLLLDGDLIAQILTRGESPARPPDVDLNLEGYLIFPGLINAHDHLIEAFPGPAPTRPFAAWHEWEAHCKTSPAFRHLQRLSAADLYTLGLYRNALSGVTLVVDHFPREVRATFQGNPLVALLEHFFLAHSVSAHRLEWGQGIQEEFAQARGILPFILHVGEGTTQDLQEECESLNRLGALAENTVLVNPIGLQQAQLEVVAARRASLVWCPCSCQNVFGAHPPLQAAHQAGIRIALGTDRALSHPGLLFDDLRLARRLNQELLGGVFSDADLIRMVTSGAAEILGVGKGFGSIAPGQTANLLVFPAGEGSPFEAFFALTPGRVSMVIQRGGMVFGDEALRTASALDVGQYSECLVEDQPKILLGRPFHLLERIENKLEETVRFPFLPLFPGK</sequence>
<dbReference type="Gene3D" id="3.20.20.140">
    <property type="entry name" value="Metal-dependent hydrolases"/>
    <property type="match status" value="1"/>
</dbReference>
<organism evidence="3 4">
    <name type="scientific">Candidatus Ozemobacter sibiricus</name>
    <dbReference type="NCBI Taxonomy" id="2268124"/>
    <lineage>
        <taxon>Bacteria</taxon>
        <taxon>Candidatus Ozemobacteria</taxon>
        <taxon>Candidatus Ozemobacterales</taxon>
        <taxon>Candidatus Ozemobacteraceae</taxon>
        <taxon>Candidatus Ozemobacter</taxon>
    </lineage>
</organism>
<dbReference type="InterPro" id="IPR006680">
    <property type="entry name" value="Amidohydro-rel"/>
</dbReference>
<dbReference type="InterPro" id="IPR032466">
    <property type="entry name" value="Metal_Hydrolase"/>
</dbReference>
<protein>
    <submittedName>
        <fullName evidence="3">S-adenosylhomocysteine deaminase</fullName>
    </submittedName>
</protein>
<evidence type="ECO:0000313" key="4">
    <source>
        <dbReference type="Proteomes" id="UP000252355"/>
    </source>
</evidence>
<keyword evidence="1" id="KW-0378">Hydrolase</keyword>
<dbReference type="Pfam" id="PF01979">
    <property type="entry name" value="Amidohydro_1"/>
    <property type="match status" value="1"/>
</dbReference>
<dbReference type="PANTHER" id="PTHR43794">
    <property type="entry name" value="AMINOHYDROLASE SSNA-RELATED"/>
    <property type="match status" value="1"/>
</dbReference>
<reference evidence="3 4" key="1">
    <citation type="submission" date="2018-05" db="EMBL/GenBank/DDBJ databases">
        <title>A metagenomic window into the 2 km-deep terrestrial subsurface aquifer revealed taxonomically and functionally diverse microbial community comprising novel uncultured bacterial lineages.</title>
        <authorList>
            <person name="Kadnikov V.V."/>
            <person name="Mardanov A.V."/>
            <person name="Beletsky A.V."/>
            <person name="Banks D."/>
            <person name="Pimenov N.V."/>
            <person name="Frank Y.A."/>
            <person name="Karnachuk O.V."/>
            <person name="Ravin N.V."/>
        </authorList>
    </citation>
    <scope>NUCLEOTIDE SEQUENCE [LARGE SCALE GENOMIC DNA]</scope>
    <source>
        <strain evidence="3">BY5</strain>
    </source>
</reference>
<dbReference type="GO" id="GO:0016810">
    <property type="term" value="F:hydrolase activity, acting on carbon-nitrogen (but not peptide) bonds"/>
    <property type="evidence" value="ECO:0007669"/>
    <property type="project" value="InterPro"/>
</dbReference>
<feature type="domain" description="Amidohydrolase-related" evidence="2">
    <location>
        <begin position="186"/>
        <end position="351"/>
    </location>
</feature>
<accession>A0A367ZUC2</accession>
<dbReference type="Gene3D" id="2.30.40.10">
    <property type="entry name" value="Urease, subunit C, domain 1"/>
    <property type="match status" value="1"/>
</dbReference>